<accession>A0ABT0R353</accession>
<comment type="caution">
    <text evidence="1">The sequence shown here is derived from an EMBL/GenBank/DDBJ whole genome shotgun (WGS) entry which is preliminary data.</text>
</comment>
<gene>
    <name evidence="1" type="ORF">Bequi_13330</name>
</gene>
<dbReference type="Proteomes" id="UP001203761">
    <property type="component" value="Unassembled WGS sequence"/>
</dbReference>
<name>A0ABT0R353_9MICO</name>
<evidence type="ECO:0000313" key="2">
    <source>
        <dbReference type="Proteomes" id="UP001203761"/>
    </source>
</evidence>
<organism evidence="1 2">
    <name type="scientific">Brachybacterium equifaecis</name>
    <dbReference type="NCBI Taxonomy" id="2910770"/>
    <lineage>
        <taxon>Bacteria</taxon>
        <taxon>Bacillati</taxon>
        <taxon>Actinomycetota</taxon>
        <taxon>Actinomycetes</taxon>
        <taxon>Micrococcales</taxon>
        <taxon>Dermabacteraceae</taxon>
        <taxon>Brachybacterium</taxon>
    </lineage>
</organism>
<keyword evidence="2" id="KW-1185">Reference proteome</keyword>
<protein>
    <submittedName>
        <fullName evidence="1">Uncharacterized protein</fullName>
    </submittedName>
</protein>
<dbReference type="RefSeq" id="WP_249738427.1">
    <property type="nucleotide sequence ID" value="NZ_JAKNCJ010000012.1"/>
</dbReference>
<reference evidence="1" key="1">
    <citation type="submission" date="2022-02" db="EMBL/GenBank/DDBJ databases">
        <authorList>
            <person name="Lee M."/>
            <person name="Kim S.-J."/>
            <person name="Jung M.-Y."/>
        </authorList>
    </citation>
    <scope>NUCLEOTIDE SEQUENCE</scope>
    <source>
        <strain evidence="1">JHP9</strain>
    </source>
</reference>
<dbReference type="EMBL" id="JAKNCJ010000012">
    <property type="protein sequence ID" value="MCL6424347.1"/>
    <property type="molecule type" value="Genomic_DNA"/>
</dbReference>
<sequence length="49" mass="5497">MDQPSAPAAVPTRRISLEYHLHVARGRTREKYVLLRPVELSIIDAAPSD</sequence>
<proteinExistence type="predicted"/>
<evidence type="ECO:0000313" key="1">
    <source>
        <dbReference type="EMBL" id="MCL6424347.1"/>
    </source>
</evidence>